<name>A0A380TM54_9ZZZZ</name>
<proteinExistence type="predicted"/>
<dbReference type="Gene3D" id="3.30.160.250">
    <property type="match status" value="1"/>
</dbReference>
<protein>
    <recommendedName>
        <fullName evidence="2">HicB-like antitoxin of toxin-antitoxin system domain-containing protein</fullName>
    </recommendedName>
</protein>
<sequence length="84" mass="9227">MSNTDTTILERDGDWIIAYCPEIPGANGQGRTQAEARDSLAAAIALILQDRRTDALRGLPDSADERGTRGEQVKCILRTDLRRS</sequence>
<dbReference type="AlphaFoldDB" id="A0A380TM54"/>
<organism evidence="1">
    <name type="scientific">metagenome</name>
    <dbReference type="NCBI Taxonomy" id="256318"/>
    <lineage>
        <taxon>unclassified sequences</taxon>
        <taxon>metagenomes</taxon>
    </lineage>
</organism>
<dbReference type="EMBL" id="UIDG01000645">
    <property type="protein sequence ID" value="SUS08833.1"/>
    <property type="molecule type" value="Genomic_DNA"/>
</dbReference>
<accession>A0A380TM54</accession>
<dbReference type="InterPro" id="IPR035069">
    <property type="entry name" value="TTHA1013/TTHA0281-like"/>
</dbReference>
<gene>
    <name evidence="1" type="ORF">DF3PB_90035</name>
</gene>
<reference evidence="1" key="1">
    <citation type="submission" date="2018-07" db="EMBL/GenBank/DDBJ databases">
        <authorList>
            <person name="Quirk P.G."/>
            <person name="Krulwich T.A."/>
        </authorList>
    </citation>
    <scope>NUCLEOTIDE SEQUENCE</scope>
</reference>
<evidence type="ECO:0000313" key="1">
    <source>
        <dbReference type="EMBL" id="SUS08833.1"/>
    </source>
</evidence>
<evidence type="ECO:0008006" key="2">
    <source>
        <dbReference type="Google" id="ProtNLM"/>
    </source>
</evidence>
<dbReference type="SUPFAM" id="SSF143100">
    <property type="entry name" value="TTHA1013/TTHA0281-like"/>
    <property type="match status" value="1"/>
</dbReference>